<dbReference type="EMBL" id="UOFI01000199">
    <property type="protein sequence ID" value="VAW70451.1"/>
    <property type="molecule type" value="Genomic_DNA"/>
</dbReference>
<dbReference type="PROSITE" id="PS51379">
    <property type="entry name" value="4FE4S_FER_2"/>
    <property type="match status" value="2"/>
</dbReference>
<dbReference type="Pfam" id="PF02754">
    <property type="entry name" value="CCG"/>
    <property type="match status" value="2"/>
</dbReference>
<evidence type="ECO:0000313" key="7">
    <source>
        <dbReference type="EMBL" id="VAW70451.1"/>
    </source>
</evidence>
<dbReference type="AlphaFoldDB" id="A0A3B0XSB8"/>
<evidence type="ECO:0000259" key="6">
    <source>
        <dbReference type="PROSITE" id="PS51379"/>
    </source>
</evidence>
<evidence type="ECO:0000256" key="4">
    <source>
        <dbReference type="ARBA" id="ARBA00023004"/>
    </source>
</evidence>
<protein>
    <submittedName>
        <fullName evidence="7">Glycolate dehydrogenase, iron-sulfur subunit GlcF</fullName>
        <ecNumber evidence="7">1.1.99.14</ecNumber>
    </submittedName>
</protein>
<name>A0A3B0XSB8_9ZZZZ</name>
<feature type="domain" description="4Fe-4S ferredoxin-type" evidence="6">
    <location>
        <begin position="66"/>
        <end position="95"/>
    </location>
</feature>
<dbReference type="PROSITE" id="PS00198">
    <property type="entry name" value="4FE4S_FER_1"/>
    <property type="match status" value="1"/>
</dbReference>
<dbReference type="InterPro" id="IPR012257">
    <property type="entry name" value="Glc_ox_4Fe-4S"/>
</dbReference>
<dbReference type="PIRSF" id="PIRSF000139">
    <property type="entry name" value="Glc_ox_4Fe-4S"/>
    <property type="match status" value="1"/>
</dbReference>
<dbReference type="FunFam" id="1.10.1060.10:FF:000012">
    <property type="entry name" value="Glycolate oxidase iron-sulfur subunit"/>
    <property type="match status" value="1"/>
</dbReference>
<dbReference type="InterPro" id="IPR004017">
    <property type="entry name" value="Cys_rich_dom"/>
</dbReference>
<dbReference type="GO" id="GO:0019154">
    <property type="term" value="F:glycolate dehydrogenase activity"/>
    <property type="evidence" value="ECO:0007669"/>
    <property type="project" value="UniProtKB-EC"/>
</dbReference>
<keyword evidence="3" id="KW-0677">Repeat</keyword>
<accession>A0A3B0XSB8</accession>
<dbReference type="PANTHER" id="PTHR32479:SF17">
    <property type="entry name" value="GLYCOLATE OXIDASE IRON-SULFUR SUBUNIT"/>
    <property type="match status" value="1"/>
</dbReference>
<evidence type="ECO:0000256" key="2">
    <source>
        <dbReference type="ARBA" id="ARBA00022723"/>
    </source>
</evidence>
<reference evidence="7" key="1">
    <citation type="submission" date="2018-06" db="EMBL/GenBank/DDBJ databases">
        <authorList>
            <person name="Zhirakovskaya E."/>
        </authorList>
    </citation>
    <scope>NUCLEOTIDE SEQUENCE</scope>
</reference>
<proteinExistence type="predicted"/>
<dbReference type="InterPro" id="IPR017900">
    <property type="entry name" value="4Fe4S_Fe_S_CS"/>
</dbReference>
<dbReference type="Gene3D" id="1.10.1060.10">
    <property type="entry name" value="Alpha-helical ferredoxin"/>
    <property type="match status" value="1"/>
</dbReference>
<evidence type="ECO:0000256" key="1">
    <source>
        <dbReference type="ARBA" id="ARBA00022485"/>
    </source>
</evidence>
<keyword evidence="4" id="KW-0408">Iron</keyword>
<dbReference type="GO" id="GO:0051539">
    <property type="term" value="F:4 iron, 4 sulfur cluster binding"/>
    <property type="evidence" value="ECO:0007669"/>
    <property type="project" value="UniProtKB-KW"/>
</dbReference>
<dbReference type="GO" id="GO:0046872">
    <property type="term" value="F:metal ion binding"/>
    <property type="evidence" value="ECO:0007669"/>
    <property type="project" value="UniProtKB-KW"/>
</dbReference>
<dbReference type="Pfam" id="PF13183">
    <property type="entry name" value="Fer4_8"/>
    <property type="match status" value="1"/>
</dbReference>
<sequence>MQTNLTKAFLETPQGQQAESILRACVHCGFCTATCPTYQLLGDELDGPRGRIYLIKQVLEGQKPSKKTRTHLDRCLTCRACETTCPSGVQYAKLLDIGREIVEHQVPRSYFEKFQRYLLRKVIPYSSRFALLLKAGQIIKPVLATSLQKKIPETQAAGVWPKHHHPRKMLILAGCAQQVVAKQTNISSARVLSHLGIELIQVKETGCCGAVSLHLSASDEARIFIKQNINAWWPYIEQGIEAIVSTASGCGVMLKDYAKLLSDDTEYAEKAIKISELTKDISEVLQQEITLPENALSIKQPAGIKVSFHSPCTLQHGLQLNDIVEAILSRCGYELTRVEDSHLCCGSAGTYSILQKSLSNQLLGNKIKNLEHQQPDVIATANIGCQMHLSTAAKTPVLHWIELVEKTLDQKL</sequence>
<organism evidence="7">
    <name type="scientific">hydrothermal vent metagenome</name>
    <dbReference type="NCBI Taxonomy" id="652676"/>
    <lineage>
        <taxon>unclassified sequences</taxon>
        <taxon>metagenomes</taxon>
        <taxon>ecological metagenomes</taxon>
    </lineage>
</organism>
<dbReference type="PANTHER" id="PTHR32479">
    <property type="entry name" value="GLYCOLATE OXIDASE IRON-SULFUR SUBUNIT"/>
    <property type="match status" value="1"/>
</dbReference>
<keyword evidence="2" id="KW-0479">Metal-binding</keyword>
<dbReference type="EC" id="1.1.99.14" evidence="7"/>
<evidence type="ECO:0000256" key="5">
    <source>
        <dbReference type="ARBA" id="ARBA00023014"/>
    </source>
</evidence>
<dbReference type="NCBIfam" id="NF008434">
    <property type="entry name" value="PRK11274.1"/>
    <property type="match status" value="1"/>
</dbReference>
<dbReference type="InterPro" id="IPR009051">
    <property type="entry name" value="Helical_ferredxn"/>
</dbReference>
<dbReference type="SUPFAM" id="SSF54862">
    <property type="entry name" value="4Fe-4S ferredoxins"/>
    <property type="match status" value="1"/>
</dbReference>
<feature type="domain" description="4Fe-4S ferredoxin-type" evidence="6">
    <location>
        <begin position="16"/>
        <end position="47"/>
    </location>
</feature>
<dbReference type="InterPro" id="IPR017896">
    <property type="entry name" value="4Fe4S_Fe-S-bd"/>
</dbReference>
<keyword evidence="1" id="KW-0004">4Fe-4S</keyword>
<evidence type="ECO:0000256" key="3">
    <source>
        <dbReference type="ARBA" id="ARBA00022737"/>
    </source>
</evidence>
<keyword evidence="7" id="KW-0560">Oxidoreductase</keyword>
<gene>
    <name evidence="7" type="ORF">MNBD_GAMMA09-2142</name>
</gene>
<keyword evidence="5" id="KW-0411">Iron-sulfur</keyword>